<dbReference type="AlphaFoldDB" id="A0A6G1DXS0"/>
<sequence length="107" mass="11586">MQKKAMTNYRCTYYVRKKIDLKDLLFGTVAAEAVPLVDPGEPGEVAAPAGIQRGDEIAEKASSSRESLQLGWEERSGRSFSGEAASDEAESVWAAPRRRVIGGVGKE</sequence>
<comment type="caution">
    <text evidence="2">The sequence shown here is derived from an EMBL/GenBank/DDBJ whole genome shotgun (WGS) entry which is preliminary data.</text>
</comment>
<name>A0A6G1DXS0_9ORYZ</name>
<proteinExistence type="predicted"/>
<dbReference type="EMBL" id="SPHZ02000005">
    <property type="protein sequence ID" value="KAF0917299.1"/>
    <property type="molecule type" value="Genomic_DNA"/>
</dbReference>
<evidence type="ECO:0000313" key="3">
    <source>
        <dbReference type="Proteomes" id="UP000479710"/>
    </source>
</evidence>
<evidence type="ECO:0000313" key="2">
    <source>
        <dbReference type="EMBL" id="KAF0917299.1"/>
    </source>
</evidence>
<feature type="region of interest" description="Disordered" evidence="1">
    <location>
        <begin position="59"/>
        <end position="88"/>
    </location>
</feature>
<reference evidence="2 3" key="1">
    <citation type="submission" date="2019-11" db="EMBL/GenBank/DDBJ databases">
        <title>Whole genome sequence of Oryza granulata.</title>
        <authorList>
            <person name="Li W."/>
        </authorList>
    </citation>
    <scope>NUCLEOTIDE SEQUENCE [LARGE SCALE GENOMIC DNA]</scope>
    <source>
        <strain evidence="3">cv. Menghai</strain>
        <tissue evidence="2">Leaf</tissue>
    </source>
</reference>
<accession>A0A6G1DXS0</accession>
<keyword evidence="3" id="KW-1185">Reference proteome</keyword>
<evidence type="ECO:0000256" key="1">
    <source>
        <dbReference type="SAM" id="MobiDB-lite"/>
    </source>
</evidence>
<organism evidence="2 3">
    <name type="scientific">Oryza meyeriana var. granulata</name>
    <dbReference type="NCBI Taxonomy" id="110450"/>
    <lineage>
        <taxon>Eukaryota</taxon>
        <taxon>Viridiplantae</taxon>
        <taxon>Streptophyta</taxon>
        <taxon>Embryophyta</taxon>
        <taxon>Tracheophyta</taxon>
        <taxon>Spermatophyta</taxon>
        <taxon>Magnoliopsida</taxon>
        <taxon>Liliopsida</taxon>
        <taxon>Poales</taxon>
        <taxon>Poaceae</taxon>
        <taxon>BOP clade</taxon>
        <taxon>Oryzoideae</taxon>
        <taxon>Oryzeae</taxon>
        <taxon>Oryzinae</taxon>
        <taxon>Oryza</taxon>
        <taxon>Oryza meyeriana</taxon>
    </lineage>
</organism>
<protein>
    <submittedName>
        <fullName evidence="2">Uncharacterized protein</fullName>
    </submittedName>
</protein>
<gene>
    <name evidence="2" type="ORF">E2562_017475</name>
</gene>
<dbReference type="Proteomes" id="UP000479710">
    <property type="component" value="Unassembled WGS sequence"/>
</dbReference>